<evidence type="ECO:0000259" key="2">
    <source>
        <dbReference type="Pfam" id="PF15985"/>
    </source>
</evidence>
<dbReference type="GO" id="GO:0071038">
    <property type="term" value="P:TRAMP-dependent tRNA surveillance pathway"/>
    <property type="evidence" value="ECO:0007669"/>
    <property type="project" value="TreeGrafter"/>
</dbReference>
<dbReference type="GO" id="GO:0010468">
    <property type="term" value="P:regulation of gene expression"/>
    <property type="evidence" value="ECO:0007669"/>
    <property type="project" value="UniProtKB-ARBA"/>
</dbReference>
<comment type="subcellular location">
    <subcellularLocation>
        <location evidence="1">Nucleus</location>
    </subcellularLocation>
</comment>
<evidence type="ECO:0000313" key="4">
    <source>
        <dbReference type="Proteomes" id="UP001054945"/>
    </source>
</evidence>
<dbReference type="CDD" id="cd22525">
    <property type="entry name" value="KH-I_Rrp4_eukar"/>
    <property type="match status" value="1"/>
</dbReference>
<dbReference type="EMBL" id="BPLR01020443">
    <property type="protein sequence ID" value="GIX78827.1"/>
    <property type="molecule type" value="Genomic_DNA"/>
</dbReference>
<reference evidence="3 4" key="1">
    <citation type="submission" date="2021-06" db="EMBL/GenBank/DDBJ databases">
        <title>Caerostris extrusa draft genome.</title>
        <authorList>
            <person name="Kono N."/>
            <person name="Arakawa K."/>
        </authorList>
    </citation>
    <scope>NUCLEOTIDE SEQUENCE [LARGE SCALE GENOMIC DNA]</scope>
</reference>
<dbReference type="GO" id="GO:0071035">
    <property type="term" value="P:nuclear polyadenylation-dependent rRNA catabolic process"/>
    <property type="evidence" value="ECO:0007669"/>
    <property type="project" value="TreeGrafter"/>
</dbReference>
<dbReference type="GO" id="GO:0034475">
    <property type="term" value="P:U4 snRNA 3'-end processing"/>
    <property type="evidence" value="ECO:0007669"/>
    <property type="project" value="TreeGrafter"/>
</dbReference>
<feature type="domain" description="K Homology" evidence="2">
    <location>
        <begin position="13"/>
        <end position="54"/>
    </location>
</feature>
<dbReference type="Proteomes" id="UP001054945">
    <property type="component" value="Unassembled WGS sequence"/>
</dbReference>
<dbReference type="SUPFAM" id="SSF54791">
    <property type="entry name" value="Eukaryotic type KH-domain (KH-domain type I)"/>
    <property type="match status" value="1"/>
</dbReference>
<proteinExistence type="predicted"/>
<keyword evidence="4" id="KW-1185">Reference proteome</keyword>
<evidence type="ECO:0000313" key="3">
    <source>
        <dbReference type="EMBL" id="GIX78827.1"/>
    </source>
</evidence>
<dbReference type="InterPro" id="IPR004088">
    <property type="entry name" value="KH_dom_type_1"/>
</dbReference>
<comment type="caution">
    <text evidence="3">The sequence shown here is derived from an EMBL/GenBank/DDBJ whole genome shotgun (WGS) entry which is preliminary data.</text>
</comment>
<dbReference type="InterPro" id="IPR026699">
    <property type="entry name" value="Exosome_RNA_bind1/RRP40/RRP4"/>
</dbReference>
<name>A0AAV4N271_CAEEX</name>
<dbReference type="InterPro" id="IPR036612">
    <property type="entry name" value="KH_dom_type_1_sf"/>
</dbReference>
<accession>A0AAV4N271</accession>
<evidence type="ECO:0000256" key="1">
    <source>
        <dbReference type="ARBA" id="ARBA00004123"/>
    </source>
</evidence>
<dbReference type="Pfam" id="PF15985">
    <property type="entry name" value="KH_6"/>
    <property type="match status" value="1"/>
</dbReference>
<dbReference type="GO" id="GO:0000177">
    <property type="term" value="C:cytoplasmic exosome (RNase complex)"/>
    <property type="evidence" value="ECO:0007669"/>
    <property type="project" value="TreeGrafter"/>
</dbReference>
<dbReference type="GO" id="GO:0003723">
    <property type="term" value="F:RNA binding"/>
    <property type="evidence" value="ECO:0007669"/>
    <property type="project" value="InterPro"/>
</dbReference>
<dbReference type="PANTHER" id="PTHR21321">
    <property type="entry name" value="PNAS-3 RELATED"/>
    <property type="match status" value="1"/>
</dbReference>
<dbReference type="GO" id="GO:0000176">
    <property type="term" value="C:nuclear exosome (RNase complex)"/>
    <property type="evidence" value="ECO:0007669"/>
    <property type="project" value="TreeGrafter"/>
</dbReference>
<gene>
    <name evidence="3" type="primary">EXOSC2</name>
    <name evidence="3" type="ORF">CEXT_486131</name>
</gene>
<sequence>MYLSLKYGKLSQGVFVKVPSSLIQRHKIHFHNIVGGVQIILGNNGYIWISPTTGKDVETGGFAENLESISESDRENIVRLRNCILALVAHNKQLFSTIILYAYDASMSYNVKELRKPKIIEEVVYCVMQRIETEGI</sequence>
<protein>
    <submittedName>
        <fullName evidence="3">Exosome complex component RRP4</fullName>
    </submittedName>
</protein>
<dbReference type="GO" id="GO:0000467">
    <property type="term" value="P:exonucleolytic trimming to generate mature 3'-end of 5.8S rRNA from tricistronic rRNA transcript (SSU-rRNA, 5.8S rRNA, LSU-rRNA)"/>
    <property type="evidence" value="ECO:0007669"/>
    <property type="project" value="TreeGrafter"/>
</dbReference>
<dbReference type="PANTHER" id="PTHR21321:SF4">
    <property type="entry name" value="EXOSOME COMPLEX COMPONENT RRP4"/>
    <property type="match status" value="1"/>
</dbReference>
<organism evidence="3 4">
    <name type="scientific">Caerostris extrusa</name>
    <name type="common">Bark spider</name>
    <name type="synonym">Caerostris bankana</name>
    <dbReference type="NCBI Taxonomy" id="172846"/>
    <lineage>
        <taxon>Eukaryota</taxon>
        <taxon>Metazoa</taxon>
        <taxon>Ecdysozoa</taxon>
        <taxon>Arthropoda</taxon>
        <taxon>Chelicerata</taxon>
        <taxon>Arachnida</taxon>
        <taxon>Araneae</taxon>
        <taxon>Araneomorphae</taxon>
        <taxon>Entelegynae</taxon>
        <taxon>Araneoidea</taxon>
        <taxon>Araneidae</taxon>
        <taxon>Caerostris</taxon>
    </lineage>
</organism>
<dbReference type="AlphaFoldDB" id="A0AAV4N271"/>
<dbReference type="GO" id="GO:0071034">
    <property type="term" value="P:CUT catabolic process"/>
    <property type="evidence" value="ECO:0007669"/>
    <property type="project" value="TreeGrafter"/>
</dbReference>
<dbReference type="GO" id="GO:0071051">
    <property type="term" value="P:poly(A)-dependent snoRNA 3'-end processing"/>
    <property type="evidence" value="ECO:0007669"/>
    <property type="project" value="TreeGrafter"/>
</dbReference>